<organism evidence="1 2">
    <name type="scientific">Parasponia andersonii</name>
    <name type="common">Sponia andersonii</name>
    <dbReference type="NCBI Taxonomy" id="3476"/>
    <lineage>
        <taxon>Eukaryota</taxon>
        <taxon>Viridiplantae</taxon>
        <taxon>Streptophyta</taxon>
        <taxon>Embryophyta</taxon>
        <taxon>Tracheophyta</taxon>
        <taxon>Spermatophyta</taxon>
        <taxon>Magnoliopsida</taxon>
        <taxon>eudicotyledons</taxon>
        <taxon>Gunneridae</taxon>
        <taxon>Pentapetalae</taxon>
        <taxon>rosids</taxon>
        <taxon>fabids</taxon>
        <taxon>Rosales</taxon>
        <taxon>Cannabaceae</taxon>
        <taxon>Parasponia</taxon>
    </lineage>
</organism>
<dbReference type="EMBL" id="JXTB01000268">
    <property type="protein sequence ID" value="PON49056.1"/>
    <property type="molecule type" value="Genomic_DNA"/>
</dbReference>
<evidence type="ECO:0000313" key="2">
    <source>
        <dbReference type="Proteomes" id="UP000237105"/>
    </source>
</evidence>
<comment type="caution">
    <text evidence="1">The sequence shown here is derived from an EMBL/GenBank/DDBJ whole genome shotgun (WGS) entry which is preliminary data.</text>
</comment>
<dbReference type="AlphaFoldDB" id="A0A2P5BJW0"/>
<evidence type="ECO:0000313" key="1">
    <source>
        <dbReference type="EMBL" id="PON49056.1"/>
    </source>
</evidence>
<proteinExistence type="predicted"/>
<name>A0A2P5BJW0_PARAD</name>
<protein>
    <submittedName>
        <fullName evidence="1">Uncharacterized protein</fullName>
    </submittedName>
</protein>
<accession>A0A2P5BJW0</accession>
<reference evidence="2" key="1">
    <citation type="submission" date="2016-06" db="EMBL/GenBank/DDBJ databases">
        <title>Parallel loss of symbiosis genes in relatives of nitrogen-fixing non-legume Parasponia.</title>
        <authorList>
            <person name="Van Velzen R."/>
            <person name="Holmer R."/>
            <person name="Bu F."/>
            <person name="Rutten L."/>
            <person name="Van Zeijl A."/>
            <person name="Liu W."/>
            <person name="Santuari L."/>
            <person name="Cao Q."/>
            <person name="Sharma T."/>
            <person name="Shen D."/>
            <person name="Roswanjaya Y."/>
            <person name="Wardhani T."/>
            <person name="Kalhor M.S."/>
            <person name="Jansen J."/>
            <person name="Van den Hoogen J."/>
            <person name="Gungor B."/>
            <person name="Hartog M."/>
            <person name="Hontelez J."/>
            <person name="Verver J."/>
            <person name="Yang W.-C."/>
            <person name="Schijlen E."/>
            <person name="Repin R."/>
            <person name="Schilthuizen M."/>
            <person name="Schranz E."/>
            <person name="Heidstra R."/>
            <person name="Miyata K."/>
            <person name="Fedorova E."/>
            <person name="Kohlen W."/>
            <person name="Bisseling T."/>
            <person name="Smit S."/>
            <person name="Geurts R."/>
        </authorList>
    </citation>
    <scope>NUCLEOTIDE SEQUENCE [LARGE SCALE GENOMIC DNA]</scope>
    <source>
        <strain evidence="2">cv. WU1-14</strain>
    </source>
</reference>
<dbReference type="Proteomes" id="UP000237105">
    <property type="component" value="Unassembled WGS sequence"/>
</dbReference>
<gene>
    <name evidence="1" type="ORF">PanWU01x14_233220</name>
</gene>
<keyword evidence="2" id="KW-1185">Reference proteome</keyword>
<sequence length="29" mass="3410">MIRYGVVFNFKVQSTLTKPEYPCARAHPR</sequence>